<feature type="transmembrane region" description="Helical" evidence="7">
    <location>
        <begin position="301"/>
        <end position="324"/>
    </location>
</feature>
<comment type="subcellular location">
    <subcellularLocation>
        <location evidence="1">Cell membrane</location>
        <topology evidence="1">Multi-pass membrane protein</topology>
    </subcellularLocation>
</comment>
<keyword evidence="9" id="KW-1185">Reference proteome</keyword>
<keyword evidence="4 7" id="KW-0812">Transmembrane</keyword>
<feature type="transmembrane region" description="Helical" evidence="7">
    <location>
        <begin position="94"/>
        <end position="115"/>
    </location>
</feature>
<reference evidence="8 9" key="1">
    <citation type="submission" date="2024-01" db="EMBL/GenBank/DDBJ databases">
        <title>novel species in genus Adlercreutzia.</title>
        <authorList>
            <person name="Liu X."/>
        </authorList>
    </citation>
    <scope>NUCLEOTIDE SEQUENCE [LARGE SCALE GENOMIC DNA]</scope>
    <source>
        <strain evidence="8 9">R22</strain>
    </source>
</reference>
<dbReference type="PANTHER" id="PTHR34856:SF2">
    <property type="entry name" value="PROTEIN NRFD"/>
    <property type="match status" value="1"/>
</dbReference>
<gene>
    <name evidence="8" type="primary">nrfD</name>
    <name evidence="8" type="ORF">VJ920_06950</name>
</gene>
<proteinExistence type="inferred from homology"/>
<evidence type="ECO:0000256" key="4">
    <source>
        <dbReference type="ARBA" id="ARBA00022692"/>
    </source>
</evidence>
<dbReference type="InterPro" id="IPR005614">
    <property type="entry name" value="NrfD-like"/>
</dbReference>
<feature type="transmembrane region" description="Helical" evidence="7">
    <location>
        <begin position="205"/>
        <end position="227"/>
    </location>
</feature>
<evidence type="ECO:0000313" key="9">
    <source>
        <dbReference type="Proteomes" id="UP001343724"/>
    </source>
</evidence>
<evidence type="ECO:0000256" key="1">
    <source>
        <dbReference type="ARBA" id="ARBA00004651"/>
    </source>
</evidence>
<keyword evidence="3" id="KW-1003">Cell membrane</keyword>
<feature type="transmembrane region" description="Helical" evidence="7">
    <location>
        <begin position="161"/>
        <end position="185"/>
    </location>
</feature>
<sequence>MFSELVVAYLFLGGTGAGACAIMAVAGLLVDGEQLRLCAASRFLDERGQAYGRFFGAGLAAGVAALALGIVCLTADVGRPDRLVLLVVSEPTNYLVLGAWSLAACFGLGVLGVLAWRGVLSVRSVALRGLSALLAAVSFVTMAYTGLLLSSMASMPLWHNLWLPVMFVLSSLSCGIALVLATTLLGRSAPAFARVLRALVRIDGLIIAAEVLVLAAWLVAVCAAAGAGSADGAPTPTDAAALAAVRLLLEGPGALAFWVGLVGVGLVVPLAINAIASFVLKPSRSASMALPRQVAFLVSALGVLIGGACLRATVVSAALVPAAVGLL</sequence>
<evidence type="ECO:0000256" key="2">
    <source>
        <dbReference type="ARBA" id="ARBA00008929"/>
    </source>
</evidence>
<evidence type="ECO:0000256" key="6">
    <source>
        <dbReference type="ARBA" id="ARBA00023136"/>
    </source>
</evidence>
<feature type="transmembrane region" description="Helical" evidence="7">
    <location>
        <begin position="255"/>
        <end position="280"/>
    </location>
</feature>
<evidence type="ECO:0000256" key="5">
    <source>
        <dbReference type="ARBA" id="ARBA00022989"/>
    </source>
</evidence>
<feature type="transmembrane region" description="Helical" evidence="7">
    <location>
        <begin position="127"/>
        <end position="149"/>
    </location>
</feature>
<feature type="transmembrane region" description="Helical" evidence="7">
    <location>
        <begin position="6"/>
        <end position="30"/>
    </location>
</feature>
<dbReference type="InterPro" id="IPR052049">
    <property type="entry name" value="Electron_transfer_protein"/>
</dbReference>
<dbReference type="RefSeq" id="WP_326454734.1">
    <property type="nucleotide sequence ID" value="NZ_JAYMFH010000007.1"/>
</dbReference>
<keyword evidence="6 7" id="KW-0472">Membrane</keyword>
<evidence type="ECO:0000256" key="7">
    <source>
        <dbReference type="SAM" id="Phobius"/>
    </source>
</evidence>
<comment type="caution">
    <text evidence="8">The sequence shown here is derived from an EMBL/GenBank/DDBJ whole genome shotgun (WGS) entry which is preliminary data.</text>
</comment>
<accession>A0ABU6IZ42</accession>
<organism evidence="8 9">
    <name type="scientific">Adlercreutzia shanghongiae</name>
    <dbReference type="NCBI Taxonomy" id="3111773"/>
    <lineage>
        <taxon>Bacteria</taxon>
        <taxon>Bacillati</taxon>
        <taxon>Actinomycetota</taxon>
        <taxon>Coriobacteriia</taxon>
        <taxon>Eggerthellales</taxon>
        <taxon>Eggerthellaceae</taxon>
        <taxon>Adlercreutzia</taxon>
    </lineage>
</organism>
<evidence type="ECO:0000313" key="8">
    <source>
        <dbReference type="EMBL" id="MEC4295043.1"/>
    </source>
</evidence>
<dbReference type="Proteomes" id="UP001343724">
    <property type="component" value="Unassembled WGS sequence"/>
</dbReference>
<protein>
    <submittedName>
        <fullName evidence="8">NrfD/PsrC family molybdoenzyme membrane anchor subunit</fullName>
    </submittedName>
</protein>
<dbReference type="Pfam" id="PF03916">
    <property type="entry name" value="NrfD"/>
    <property type="match status" value="1"/>
</dbReference>
<evidence type="ECO:0000256" key="3">
    <source>
        <dbReference type="ARBA" id="ARBA00022475"/>
    </source>
</evidence>
<dbReference type="EMBL" id="JAYMFH010000007">
    <property type="protein sequence ID" value="MEC4295043.1"/>
    <property type="molecule type" value="Genomic_DNA"/>
</dbReference>
<feature type="transmembrane region" description="Helical" evidence="7">
    <location>
        <begin position="51"/>
        <end position="74"/>
    </location>
</feature>
<dbReference type="PANTHER" id="PTHR34856">
    <property type="entry name" value="PROTEIN NRFD"/>
    <property type="match status" value="1"/>
</dbReference>
<dbReference type="Gene3D" id="1.20.1630.10">
    <property type="entry name" value="Formate dehydrogenase/DMSO reductase domain"/>
    <property type="match status" value="1"/>
</dbReference>
<name>A0ABU6IZ42_9ACTN</name>
<comment type="similarity">
    <text evidence="2">Belongs to the NrfD family.</text>
</comment>
<keyword evidence="5 7" id="KW-1133">Transmembrane helix</keyword>